<dbReference type="Proteomes" id="UP001595773">
    <property type="component" value="Unassembled WGS sequence"/>
</dbReference>
<name>A0ABV8R2A8_9MICC</name>
<evidence type="ECO:0000313" key="1">
    <source>
        <dbReference type="EMBL" id="MFC4265469.1"/>
    </source>
</evidence>
<sequence>MTQATTAEHAASEQGFPDAIGFGFAELVALLNLVRGEASTASAAALRIEAELNDDKVLFAGASSLVARGFATVEAGGELSISGPVAAVTHALSTATRRMQIDLLTADSVDNVITVDAPEYQIILQPRAYLTWFAMAQKPGLTSAEADFWIMRKHLQENPAGGAGIRRLEDPSAAQLLLKLVGDSWTVGYNTTEPQDIAEIVGLSDADVIEKIRQIRQDQL</sequence>
<keyword evidence="2" id="KW-1185">Reference proteome</keyword>
<protein>
    <submittedName>
        <fullName evidence="1">Uncharacterized protein</fullName>
    </submittedName>
</protein>
<evidence type="ECO:0000313" key="2">
    <source>
        <dbReference type="Proteomes" id="UP001595773"/>
    </source>
</evidence>
<comment type="caution">
    <text evidence="1">The sequence shown here is derived from an EMBL/GenBank/DDBJ whole genome shotgun (WGS) entry which is preliminary data.</text>
</comment>
<accession>A0ABV8R2A8</accession>
<reference evidence="2" key="1">
    <citation type="journal article" date="2019" name="Int. J. Syst. Evol. Microbiol.">
        <title>The Global Catalogue of Microorganisms (GCM) 10K type strain sequencing project: providing services to taxonomists for standard genome sequencing and annotation.</title>
        <authorList>
            <consortium name="The Broad Institute Genomics Platform"/>
            <consortium name="The Broad Institute Genome Sequencing Center for Infectious Disease"/>
            <person name="Wu L."/>
            <person name="Ma J."/>
        </authorList>
    </citation>
    <scope>NUCLEOTIDE SEQUENCE [LARGE SCALE GENOMIC DNA]</scope>
    <source>
        <strain evidence="2">CGMCC 1.10698</strain>
    </source>
</reference>
<organism evidence="1 2">
    <name type="scientific">Arthrobacter cryoconiti</name>
    <dbReference type="NCBI Taxonomy" id="748907"/>
    <lineage>
        <taxon>Bacteria</taxon>
        <taxon>Bacillati</taxon>
        <taxon>Actinomycetota</taxon>
        <taxon>Actinomycetes</taxon>
        <taxon>Micrococcales</taxon>
        <taxon>Micrococcaceae</taxon>
        <taxon>Arthrobacter</taxon>
    </lineage>
</organism>
<dbReference type="RefSeq" id="WP_345385008.1">
    <property type="nucleotide sequence ID" value="NZ_BAABLL010000007.1"/>
</dbReference>
<gene>
    <name evidence="1" type="ORF">ACFOW9_07635</name>
</gene>
<dbReference type="EMBL" id="JBHSCQ010000009">
    <property type="protein sequence ID" value="MFC4265469.1"/>
    <property type="molecule type" value="Genomic_DNA"/>
</dbReference>
<proteinExistence type="predicted"/>